<organism evidence="1 2">
    <name type="scientific">Diversispora epigaea</name>
    <dbReference type="NCBI Taxonomy" id="1348612"/>
    <lineage>
        <taxon>Eukaryota</taxon>
        <taxon>Fungi</taxon>
        <taxon>Fungi incertae sedis</taxon>
        <taxon>Mucoromycota</taxon>
        <taxon>Glomeromycotina</taxon>
        <taxon>Glomeromycetes</taxon>
        <taxon>Diversisporales</taxon>
        <taxon>Diversisporaceae</taxon>
        <taxon>Diversispora</taxon>
    </lineage>
</organism>
<proteinExistence type="predicted"/>
<dbReference type="Proteomes" id="UP000266861">
    <property type="component" value="Unassembled WGS sequence"/>
</dbReference>
<sequence length="343" mass="39549">MLKEEYSGIGESFSCDFICNLIYRNIKSFITNMTYLVSKIEVLLLKELLDSLYSVFTVYLVIENNILSPFECVREIIDRAVNSSLLKIEGIEQKTKVLEVLSQVGKNSDYVISIFNDDFMAESRYISVRGLKVFKVLNIEKKLYLDHSQEEIKENINKLKYKLEANTSLYSSLRQTLKNFGRWYYLLKYSKALKSNEQSKDEKILKLIYVKSSRIICINSKKVDDGVKLWRETLDEISFIVKDLSDISRYFHLDHSEIPLTPYTSHIPAAQIQNPNAEIPNAEIPNPKSQIPNPKSQIIISIFCRNLKSQVPNTIQALKQANIHPPRNVDLSPTVSSPPHNKY</sequence>
<keyword evidence="2" id="KW-1185">Reference proteome</keyword>
<accession>A0A397IZS6</accession>
<gene>
    <name evidence="1" type="ORF">Glove_120g41</name>
</gene>
<evidence type="ECO:0000313" key="1">
    <source>
        <dbReference type="EMBL" id="RHZ81431.1"/>
    </source>
</evidence>
<reference evidence="1 2" key="1">
    <citation type="submission" date="2018-08" db="EMBL/GenBank/DDBJ databases">
        <title>Genome and evolution of the arbuscular mycorrhizal fungus Diversispora epigaea (formerly Glomus versiforme) and its bacterial endosymbionts.</title>
        <authorList>
            <person name="Sun X."/>
            <person name="Fei Z."/>
            <person name="Harrison M."/>
        </authorList>
    </citation>
    <scope>NUCLEOTIDE SEQUENCE [LARGE SCALE GENOMIC DNA]</scope>
    <source>
        <strain evidence="1 2">IT104</strain>
    </source>
</reference>
<dbReference type="EMBL" id="PQFF01000112">
    <property type="protein sequence ID" value="RHZ81431.1"/>
    <property type="molecule type" value="Genomic_DNA"/>
</dbReference>
<comment type="caution">
    <text evidence="1">The sequence shown here is derived from an EMBL/GenBank/DDBJ whole genome shotgun (WGS) entry which is preliminary data.</text>
</comment>
<dbReference type="OrthoDB" id="10044727at2759"/>
<evidence type="ECO:0000313" key="2">
    <source>
        <dbReference type="Proteomes" id="UP000266861"/>
    </source>
</evidence>
<dbReference type="AlphaFoldDB" id="A0A397IZS6"/>
<protein>
    <submittedName>
        <fullName evidence="1">Uncharacterized protein</fullName>
    </submittedName>
</protein>
<name>A0A397IZS6_9GLOM</name>